<feature type="transmembrane region" description="Helical" evidence="2">
    <location>
        <begin position="12"/>
        <end position="36"/>
    </location>
</feature>
<evidence type="ECO:0000313" key="4">
    <source>
        <dbReference type="Proteomes" id="UP000177996"/>
    </source>
</evidence>
<keyword evidence="2" id="KW-0812">Transmembrane</keyword>
<keyword evidence="2" id="KW-0472">Membrane</keyword>
<dbReference type="Gene3D" id="3.30.700.10">
    <property type="entry name" value="Glycoprotein, Type 4 Pilin"/>
    <property type="match status" value="1"/>
</dbReference>
<keyword evidence="1" id="KW-0488">Methylation</keyword>
<dbReference type="PRINTS" id="PR00813">
    <property type="entry name" value="BCTERIALGSPG"/>
</dbReference>
<comment type="caution">
    <text evidence="3">The sequence shown here is derived from an EMBL/GenBank/DDBJ whole genome shotgun (WGS) entry which is preliminary data.</text>
</comment>
<protein>
    <recommendedName>
        <fullName evidence="5">Type II secretion system protein GspG C-terminal domain-containing protein</fullName>
    </recommendedName>
</protein>
<accession>A0A1G2D4X6</accession>
<dbReference type="EMBL" id="MHLL01000030">
    <property type="protein sequence ID" value="OGZ08685.1"/>
    <property type="molecule type" value="Genomic_DNA"/>
</dbReference>
<proteinExistence type="predicted"/>
<keyword evidence="2" id="KW-1133">Transmembrane helix</keyword>
<evidence type="ECO:0008006" key="5">
    <source>
        <dbReference type="Google" id="ProtNLM"/>
    </source>
</evidence>
<dbReference type="Pfam" id="PF07963">
    <property type="entry name" value="N_methyl"/>
    <property type="match status" value="1"/>
</dbReference>
<dbReference type="SUPFAM" id="SSF54523">
    <property type="entry name" value="Pili subunits"/>
    <property type="match status" value="1"/>
</dbReference>
<dbReference type="InterPro" id="IPR012902">
    <property type="entry name" value="N_methyl_site"/>
</dbReference>
<dbReference type="GO" id="GO:0015627">
    <property type="term" value="C:type II protein secretion system complex"/>
    <property type="evidence" value="ECO:0007669"/>
    <property type="project" value="InterPro"/>
</dbReference>
<dbReference type="NCBIfam" id="TIGR02532">
    <property type="entry name" value="IV_pilin_GFxxxE"/>
    <property type="match status" value="1"/>
</dbReference>
<gene>
    <name evidence="3" type="ORF">A3D65_01235</name>
</gene>
<dbReference type="GO" id="GO:0015628">
    <property type="term" value="P:protein secretion by the type II secretion system"/>
    <property type="evidence" value="ECO:0007669"/>
    <property type="project" value="InterPro"/>
</dbReference>
<evidence type="ECO:0000256" key="2">
    <source>
        <dbReference type="SAM" id="Phobius"/>
    </source>
</evidence>
<dbReference type="InterPro" id="IPR045584">
    <property type="entry name" value="Pilin-like"/>
</dbReference>
<sequence>MLFFYAKRYGKHGAGLTLIEIIIVVAIIAILAAAVVHSYTQYKKRTYSNRALEELESIANAMALYVIDNNGAFPDDADRALPPGLEKYLTNENWPKAPWPGSVYDWDNWTIGGKKVYQISIRFCPISGPLAACKFPNEPWAKNFDLKSAYYYCIKGSCRSHSSMPSTHPGYCVNCTVQPAPPPP</sequence>
<dbReference type="PROSITE" id="PS00409">
    <property type="entry name" value="PROKAR_NTER_METHYL"/>
    <property type="match status" value="1"/>
</dbReference>
<dbReference type="InterPro" id="IPR000983">
    <property type="entry name" value="Bac_GSPG_pilin"/>
</dbReference>
<reference evidence="3 4" key="1">
    <citation type="journal article" date="2016" name="Nat. Commun.">
        <title>Thousands of microbial genomes shed light on interconnected biogeochemical processes in an aquifer system.</title>
        <authorList>
            <person name="Anantharaman K."/>
            <person name="Brown C.T."/>
            <person name="Hug L.A."/>
            <person name="Sharon I."/>
            <person name="Castelle C.J."/>
            <person name="Probst A.J."/>
            <person name="Thomas B.C."/>
            <person name="Singh A."/>
            <person name="Wilkins M.J."/>
            <person name="Karaoz U."/>
            <person name="Brodie E.L."/>
            <person name="Williams K.H."/>
            <person name="Hubbard S.S."/>
            <person name="Banfield J.F."/>
        </authorList>
    </citation>
    <scope>NUCLEOTIDE SEQUENCE [LARGE SCALE GENOMIC DNA]</scope>
</reference>
<dbReference type="Proteomes" id="UP000177996">
    <property type="component" value="Unassembled WGS sequence"/>
</dbReference>
<evidence type="ECO:0000256" key="1">
    <source>
        <dbReference type="ARBA" id="ARBA00022481"/>
    </source>
</evidence>
<name>A0A1G2D4X6_9BACT</name>
<evidence type="ECO:0000313" key="3">
    <source>
        <dbReference type="EMBL" id="OGZ08685.1"/>
    </source>
</evidence>
<organism evidence="3 4">
    <name type="scientific">Candidatus Lloydbacteria bacterium RIFCSPHIGHO2_02_FULL_50_13</name>
    <dbReference type="NCBI Taxonomy" id="1798661"/>
    <lineage>
        <taxon>Bacteria</taxon>
        <taxon>Candidatus Lloydiibacteriota</taxon>
    </lineage>
</organism>
<dbReference type="AlphaFoldDB" id="A0A1G2D4X6"/>